<gene>
    <name evidence="1" type="ORF">BDP27DRAFT_1403395</name>
</gene>
<name>A0A9P5PQF4_9AGAR</name>
<reference evidence="1" key="1">
    <citation type="submission" date="2020-11" db="EMBL/GenBank/DDBJ databases">
        <authorList>
            <consortium name="DOE Joint Genome Institute"/>
            <person name="Ahrendt S."/>
            <person name="Riley R."/>
            <person name="Andreopoulos W."/>
            <person name="Labutti K."/>
            <person name="Pangilinan J."/>
            <person name="Ruiz-Duenas F.J."/>
            <person name="Barrasa J.M."/>
            <person name="Sanchez-Garcia M."/>
            <person name="Camarero S."/>
            <person name="Miyauchi S."/>
            <person name="Serrano A."/>
            <person name="Linde D."/>
            <person name="Babiker R."/>
            <person name="Drula E."/>
            <person name="Ayuso-Fernandez I."/>
            <person name="Pacheco R."/>
            <person name="Padilla G."/>
            <person name="Ferreira P."/>
            <person name="Barriuso J."/>
            <person name="Kellner H."/>
            <person name="Castanera R."/>
            <person name="Alfaro M."/>
            <person name="Ramirez L."/>
            <person name="Pisabarro A.G."/>
            <person name="Kuo A."/>
            <person name="Tritt A."/>
            <person name="Lipzen A."/>
            <person name="He G."/>
            <person name="Yan M."/>
            <person name="Ng V."/>
            <person name="Cullen D."/>
            <person name="Martin F."/>
            <person name="Rosso M.-N."/>
            <person name="Henrissat B."/>
            <person name="Hibbett D."/>
            <person name="Martinez A.T."/>
            <person name="Grigoriev I.V."/>
        </authorList>
    </citation>
    <scope>NUCLEOTIDE SEQUENCE</scope>
    <source>
        <strain evidence="1">AH 40177</strain>
    </source>
</reference>
<dbReference type="AlphaFoldDB" id="A0A9P5PQF4"/>
<dbReference type="OrthoDB" id="10487753at2759"/>
<organism evidence="1 2">
    <name type="scientific">Rhodocollybia butyracea</name>
    <dbReference type="NCBI Taxonomy" id="206335"/>
    <lineage>
        <taxon>Eukaryota</taxon>
        <taxon>Fungi</taxon>
        <taxon>Dikarya</taxon>
        <taxon>Basidiomycota</taxon>
        <taxon>Agaricomycotina</taxon>
        <taxon>Agaricomycetes</taxon>
        <taxon>Agaricomycetidae</taxon>
        <taxon>Agaricales</taxon>
        <taxon>Marasmiineae</taxon>
        <taxon>Omphalotaceae</taxon>
        <taxon>Rhodocollybia</taxon>
    </lineage>
</organism>
<dbReference type="EMBL" id="JADNRY010000064">
    <property type="protein sequence ID" value="KAF9068138.1"/>
    <property type="molecule type" value="Genomic_DNA"/>
</dbReference>
<evidence type="ECO:0000313" key="1">
    <source>
        <dbReference type="EMBL" id="KAF9068138.1"/>
    </source>
</evidence>
<evidence type="ECO:0000313" key="2">
    <source>
        <dbReference type="Proteomes" id="UP000772434"/>
    </source>
</evidence>
<dbReference type="Proteomes" id="UP000772434">
    <property type="component" value="Unassembled WGS sequence"/>
</dbReference>
<protein>
    <submittedName>
        <fullName evidence="1">Uncharacterized protein</fullName>
    </submittedName>
</protein>
<sequence length="231" mass="26455">MELHRAGIVWFVTHSSCHIHSTTTILVLTWVLATTQLSTTDHVLLPVLPPKKFIAALKAEFLNFYARAWQYGYRVNDTIREWGCEFHQAKSNGRRKIIIYNSCYGGRSYSYALKSKICDVEKELESGMIQFDENDDHVVLVEAVMRLGREVDEGQKSINSGEQIESTIPKEKIPVLGQLDMASERKERYRILRLGLNAGSGRLAHLRFDEIPLMSPWSMEEYDGIETIVYA</sequence>
<keyword evidence="2" id="KW-1185">Reference proteome</keyword>
<accession>A0A9P5PQF4</accession>
<comment type="caution">
    <text evidence="1">The sequence shown here is derived from an EMBL/GenBank/DDBJ whole genome shotgun (WGS) entry which is preliminary data.</text>
</comment>
<proteinExistence type="predicted"/>